<dbReference type="EMBL" id="KR871226">
    <property type="protein sequence ID" value="ANG60389.1"/>
    <property type="molecule type" value="Genomic_DNA"/>
</dbReference>
<dbReference type="GO" id="GO:0043041">
    <property type="term" value="P:amino acid activation for nonribosomal peptide biosynthetic process"/>
    <property type="evidence" value="ECO:0007669"/>
    <property type="project" value="TreeGrafter"/>
</dbReference>
<organism evidence="5">
    <name type="scientific">Xenorhabdus indica</name>
    <dbReference type="NCBI Taxonomy" id="333964"/>
    <lineage>
        <taxon>Bacteria</taxon>
        <taxon>Pseudomonadati</taxon>
        <taxon>Pseudomonadota</taxon>
        <taxon>Gammaproteobacteria</taxon>
        <taxon>Enterobacterales</taxon>
        <taxon>Morganellaceae</taxon>
        <taxon>Xenorhabdus</taxon>
    </lineage>
</organism>
<dbReference type="InterPro" id="IPR010071">
    <property type="entry name" value="AA_adenyl_dom"/>
</dbReference>
<dbReference type="InterPro" id="IPR013217">
    <property type="entry name" value="Methyltransf_12"/>
</dbReference>
<reference evidence="5" key="1">
    <citation type="submission" date="2015-05" db="EMBL/GenBank/DDBJ databases">
        <title>Multiple mechanisms for the generation of chemical diversity occurring in parallel by monomodular nonribosomal peptide synthetases involved in rhabdopeptide biosynthesis.</title>
        <authorList>
            <person name="Cai X."/>
            <person name="Bode H.B."/>
        </authorList>
    </citation>
    <scope>NUCLEOTIDE SEQUENCE</scope>
    <source>
        <strain evidence="5">DSM 16336</strain>
    </source>
</reference>
<dbReference type="InterPro" id="IPR000873">
    <property type="entry name" value="AMP-dep_synth/lig_dom"/>
</dbReference>
<feature type="domain" description="Carrier" evidence="4">
    <location>
        <begin position="1470"/>
        <end position="1545"/>
    </location>
</feature>
<evidence type="ECO:0000313" key="5">
    <source>
        <dbReference type="EMBL" id="ANG60389.1"/>
    </source>
</evidence>
<dbReference type="InterPro" id="IPR020845">
    <property type="entry name" value="AMP-binding_CS"/>
</dbReference>
<dbReference type="NCBIfam" id="TIGR01733">
    <property type="entry name" value="AA-adenyl-dom"/>
    <property type="match status" value="1"/>
</dbReference>
<dbReference type="InterPro" id="IPR009081">
    <property type="entry name" value="PP-bd_ACP"/>
</dbReference>
<dbReference type="Gene3D" id="3.40.50.150">
    <property type="entry name" value="Vaccinia Virus protein VP39"/>
    <property type="match status" value="1"/>
</dbReference>
<dbReference type="PROSITE" id="PS00455">
    <property type="entry name" value="AMP_BINDING"/>
    <property type="match status" value="1"/>
</dbReference>
<dbReference type="CDD" id="cd19531">
    <property type="entry name" value="LCL_NRPS-like"/>
    <property type="match status" value="1"/>
</dbReference>
<dbReference type="PROSITE" id="PS00012">
    <property type="entry name" value="PHOSPHOPANTETHEINE"/>
    <property type="match status" value="1"/>
</dbReference>
<dbReference type="PANTHER" id="PTHR45527:SF1">
    <property type="entry name" value="FATTY ACID SYNTHASE"/>
    <property type="match status" value="1"/>
</dbReference>
<dbReference type="GO" id="GO:0047527">
    <property type="term" value="F:2,3-dihydroxybenzoate-serine ligase activity"/>
    <property type="evidence" value="ECO:0007669"/>
    <property type="project" value="TreeGrafter"/>
</dbReference>
<dbReference type="GO" id="GO:0009403">
    <property type="term" value="P:toxin biosynthetic process"/>
    <property type="evidence" value="ECO:0007669"/>
    <property type="project" value="UniProtKB-ARBA"/>
</dbReference>
<dbReference type="PANTHER" id="PTHR45527">
    <property type="entry name" value="NONRIBOSOMAL PEPTIDE SYNTHETASE"/>
    <property type="match status" value="1"/>
</dbReference>
<dbReference type="InterPro" id="IPR023213">
    <property type="entry name" value="CAT-like_dom_sf"/>
</dbReference>
<dbReference type="InterPro" id="IPR001242">
    <property type="entry name" value="Condensation_dom"/>
</dbReference>
<dbReference type="InterPro" id="IPR029063">
    <property type="entry name" value="SAM-dependent_MTases_sf"/>
</dbReference>
<dbReference type="PIRSF" id="PIRSF001617">
    <property type="entry name" value="Alpha-AR"/>
    <property type="match status" value="1"/>
</dbReference>
<dbReference type="FunFam" id="3.40.50.980:FF:000001">
    <property type="entry name" value="Non-ribosomal peptide synthetase"/>
    <property type="match status" value="1"/>
</dbReference>
<dbReference type="Gene3D" id="2.30.38.10">
    <property type="entry name" value="Luciferase, Domain 3"/>
    <property type="match status" value="1"/>
</dbReference>
<dbReference type="Gene3D" id="3.40.50.980">
    <property type="match status" value="2"/>
</dbReference>
<dbReference type="SUPFAM" id="SSF47336">
    <property type="entry name" value="ACP-like"/>
    <property type="match status" value="1"/>
</dbReference>
<evidence type="ECO:0000256" key="3">
    <source>
        <dbReference type="ARBA" id="ARBA00022553"/>
    </source>
</evidence>
<dbReference type="SUPFAM" id="SSF56801">
    <property type="entry name" value="Acetyl-CoA synthetase-like"/>
    <property type="match status" value="1"/>
</dbReference>
<dbReference type="CDD" id="cd05930">
    <property type="entry name" value="A_NRPS"/>
    <property type="match status" value="1"/>
</dbReference>
<dbReference type="PROSITE" id="PS50075">
    <property type="entry name" value="CARRIER"/>
    <property type="match status" value="1"/>
</dbReference>
<dbReference type="InterPro" id="IPR006162">
    <property type="entry name" value="Ppantetheine_attach_site"/>
</dbReference>
<dbReference type="Gene3D" id="3.30.559.30">
    <property type="entry name" value="Nonribosomal peptide synthetase, condensation domain"/>
    <property type="match status" value="1"/>
</dbReference>
<dbReference type="Gene3D" id="1.10.10.1830">
    <property type="entry name" value="Non-ribosomal peptide synthase, adenylation domain"/>
    <property type="match status" value="1"/>
</dbReference>
<evidence type="ECO:0000256" key="1">
    <source>
        <dbReference type="ARBA" id="ARBA00001957"/>
    </source>
</evidence>
<dbReference type="GO" id="GO:0009239">
    <property type="term" value="P:enterobactin biosynthetic process"/>
    <property type="evidence" value="ECO:0007669"/>
    <property type="project" value="TreeGrafter"/>
</dbReference>
<dbReference type="InterPro" id="IPR041464">
    <property type="entry name" value="TubC_N"/>
</dbReference>
<dbReference type="GO" id="GO:0031177">
    <property type="term" value="F:phosphopantetheine binding"/>
    <property type="evidence" value="ECO:0007669"/>
    <property type="project" value="TreeGrafter"/>
</dbReference>
<dbReference type="SUPFAM" id="SSF52777">
    <property type="entry name" value="CoA-dependent acyltransferases"/>
    <property type="match status" value="2"/>
</dbReference>
<dbReference type="Pfam" id="PF00501">
    <property type="entry name" value="AMP-binding"/>
    <property type="match status" value="1"/>
</dbReference>
<dbReference type="SUPFAM" id="SSF53335">
    <property type="entry name" value="S-adenosyl-L-methionine-dependent methyltransferases"/>
    <property type="match status" value="1"/>
</dbReference>
<evidence type="ECO:0000259" key="4">
    <source>
        <dbReference type="PROSITE" id="PS50075"/>
    </source>
</evidence>
<keyword evidence="2" id="KW-0596">Phosphopantetheine</keyword>
<dbReference type="FunFam" id="3.40.50.12780:FF:000012">
    <property type="entry name" value="Non-ribosomal peptide synthetase"/>
    <property type="match status" value="1"/>
</dbReference>
<dbReference type="CDD" id="cd02440">
    <property type="entry name" value="AdoMet_MTases"/>
    <property type="match status" value="1"/>
</dbReference>
<sequence>MKDAAQIVNEALDQGITLFVAEDRLQYETRLSNIPADLISEWKQHKQELIDFLNQLDSSEEQVSTHQLQGIPRYERAEHYPLSFAQQRLWFIDQLDGGSPQYNCMWDHRIQESINIQAFEAAVNTLLERHEVLRTHFKIIDNEPRQFIVTEYNLPITHHDLSALSETEQAVQVKQFSKKDENLAFNLGTDLMLRIRLLKLAEDDYIIIYTIHHIAFDGWSVAIFLHELFTLYKAYCQDKPNPLPPLKVQYSDYAQWQQEWLQGDLLNKQLAYWRDQLAGISPVHRVPLDYPRPEQQNIEGCFHIQHISPHLTQAIRGLCTKHNVTLFMFLETAFAVLLSRYSNEKDIVIGTGLAGRRHHDIEQLIGFFVNSLAIRTDLSGQPTFSQLLQQNSRTILDAYEHQDLPFELVVEKLSPERSVNYNPIFQIIFAVQNNQHDITLEQDNVADFASELLKTTRFDLEVHVYEEKKSGGLSVVWVSDTSLFNSSTIERLIANYETLLSGIVKGMTSASVSKEPSVHELPILAEAEKHTLLHEWNGRQEHGLQGYCFHELFEEQVAKNPEKTALVFGDSTLSYQALNEQANQLARYLLEQGIQSETLIALCLPRSLQAVVALLGVLKAGAAYVPLDPAYPQARLQYMLEHSKAMFILTETHLVEKLPINEQTVSKQKVVCLDTAAIQSYLQTLPAENIIDRPFVLTENNLAYIIYTSGSTGKPKGVMLEHKGWVNLAYAQAAAFDINEHTRGLQFASWSFDAIAFELAMTLAQGATSYLLTESEQRSPELLSALVEKHQLTLAVLPPVLLPQLTQEKWQSVSTLIVAGEAISASIAAQWRQGRQLFNAYGPTETTVCVSMAELVSEKITIGKPLTNLTIRILDNNGNIVPIGVTGELCVGGAQLARGYLHDPEMTARKFIIDPTDDTQSQRLYRTGDLVRWLSDGNMEFIGRLDSQVKIRGHRIELGEIEAVLAANEIVSQAAVNIYGHDSENQKLIAYISPATEWLGEKVTAFNQHYLENWKNIFDGQYTPQDVAHENENNSIDSDSDFSGWMNSYTGQPITLDQMEEWRAVTMQRIESLHPRRLLEIGCGTGVLLYRYAAKCESVLATDISAEVLARHEKLLQQRGWSHVKLRRGDALNLGAITPEQFDTVVINSVVQYFPNVQYLEKVFAQLLPLLEAGGKILLGDIRNLDLLTEHATAIEQSQLNGQRIEVSTLANRIQRRLQQEPEFLLSPTYFARLPERYPEIGRVDILVKRGIGDNEMLRYRYDVILYKKNEHTVSCDGSSFPWYDFSTLGDLRNLLQAGADQTFGVSAIPNARVKDDFELAEGLRHWPASQMISPSEYAGGFSPQTTEQIQALESLLLYAEQSGYQCGVTWSQQRADLLDIIFSRSELPPVQAQAHYSQTYLANYPQLSAIGAELSDLLEANLKKQLPEYMVPGLYIPLEKMPLTLNNKVDKKALPIPNESDYHRQDYVAPRDEVEQKISQLWQSLLNVNQVGIYDNFFLLGGHSLQATRLISSIRNELNVRIPLRSIFEYPTLEQLSQLVTVHLVKESRKHFQTGKATTQEILKGDI</sequence>
<dbReference type="FunFam" id="1.10.1200.10:FF:000005">
    <property type="entry name" value="Nonribosomal peptide synthetase 1"/>
    <property type="match status" value="1"/>
</dbReference>
<dbReference type="GO" id="GO:0009366">
    <property type="term" value="C:enterobactin synthetase complex"/>
    <property type="evidence" value="ECO:0007669"/>
    <property type="project" value="TreeGrafter"/>
</dbReference>
<evidence type="ECO:0000256" key="2">
    <source>
        <dbReference type="ARBA" id="ARBA00022450"/>
    </source>
</evidence>
<dbReference type="InterPro" id="IPR045851">
    <property type="entry name" value="AMP-bd_C_sf"/>
</dbReference>
<accession>A0A173DW09</accession>
<protein>
    <submittedName>
        <fullName evidence="5">Nonribosomal peptide synthetase InxB</fullName>
    </submittedName>
</protein>
<dbReference type="GO" id="GO:0005829">
    <property type="term" value="C:cytosol"/>
    <property type="evidence" value="ECO:0007669"/>
    <property type="project" value="TreeGrafter"/>
</dbReference>
<comment type="cofactor">
    <cofactor evidence="1">
        <name>pantetheine 4'-phosphate</name>
        <dbReference type="ChEBI" id="CHEBI:47942"/>
    </cofactor>
</comment>
<keyword evidence="3" id="KW-0597">Phosphoprotein</keyword>
<dbReference type="Gene3D" id="1.10.1200.10">
    <property type="entry name" value="ACP-like"/>
    <property type="match status" value="1"/>
</dbReference>
<dbReference type="Pfam" id="PF08242">
    <property type="entry name" value="Methyltransf_12"/>
    <property type="match status" value="1"/>
</dbReference>
<dbReference type="Gene3D" id="3.30.559.10">
    <property type="entry name" value="Chloramphenicol acetyltransferase-like domain"/>
    <property type="match status" value="1"/>
</dbReference>
<dbReference type="FunFam" id="3.30.559.10:FF:000012">
    <property type="entry name" value="Non-ribosomal peptide synthetase"/>
    <property type="match status" value="1"/>
</dbReference>
<dbReference type="Gene3D" id="3.30.300.30">
    <property type="match status" value="2"/>
</dbReference>
<dbReference type="InterPro" id="IPR036736">
    <property type="entry name" value="ACP-like_sf"/>
</dbReference>
<dbReference type="InterPro" id="IPR044894">
    <property type="entry name" value="TubC_N_sf"/>
</dbReference>
<dbReference type="Pfam" id="PF18563">
    <property type="entry name" value="TubC_N"/>
    <property type="match status" value="1"/>
</dbReference>
<proteinExistence type="predicted"/>
<name>A0A173DW09_9GAMM</name>
<dbReference type="Pfam" id="PF00550">
    <property type="entry name" value="PP-binding"/>
    <property type="match status" value="1"/>
</dbReference>
<dbReference type="Pfam" id="PF00668">
    <property type="entry name" value="Condensation"/>
    <property type="match status" value="1"/>
</dbReference>